<dbReference type="Proteomes" id="UP000308652">
    <property type="component" value="Unassembled WGS sequence"/>
</dbReference>
<dbReference type="GO" id="GO:0009117">
    <property type="term" value="P:nucleotide metabolic process"/>
    <property type="evidence" value="ECO:0007669"/>
    <property type="project" value="TreeGrafter"/>
</dbReference>
<gene>
    <name evidence="5" type="ORF">BDQ12DRAFT_704250</name>
</gene>
<dbReference type="InterPro" id="IPR011146">
    <property type="entry name" value="HIT-like"/>
</dbReference>
<dbReference type="OrthoDB" id="672793at2759"/>
<dbReference type="EMBL" id="ML213596">
    <property type="protein sequence ID" value="TFK40693.1"/>
    <property type="molecule type" value="Genomic_DNA"/>
</dbReference>
<organism evidence="5 6">
    <name type="scientific">Crucibulum laeve</name>
    <dbReference type="NCBI Taxonomy" id="68775"/>
    <lineage>
        <taxon>Eukaryota</taxon>
        <taxon>Fungi</taxon>
        <taxon>Dikarya</taxon>
        <taxon>Basidiomycota</taxon>
        <taxon>Agaricomycotina</taxon>
        <taxon>Agaricomycetes</taxon>
        <taxon>Agaricomycetidae</taxon>
        <taxon>Agaricales</taxon>
        <taxon>Agaricineae</taxon>
        <taxon>Nidulariaceae</taxon>
        <taxon>Crucibulum</taxon>
    </lineage>
</organism>
<evidence type="ECO:0000313" key="5">
    <source>
        <dbReference type="EMBL" id="TFK40693.1"/>
    </source>
</evidence>
<dbReference type="STRING" id="68775.A0A5C3M7N7"/>
<sequence>MTSFIIKSHVGREPAPSWKQDLTCPFCRIIDNELPSNKVYEDDHVIAFLDIMPLRRGHTLVVPKPHISRLSELPPEFAAATGVAVSKIARALTEALDNTGLNVVCNQEYAQAVPHVHYHIIPAPVFGASAPTSIENTDDAVGGRAPLTRREMHQKEFEAREELDDDEAEELVAKIRARL</sequence>
<evidence type="ECO:0000256" key="2">
    <source>
        <dbReference type="PIRSR" id="PIRSR601310-3"/>
    </source>
</evidence>
<proteinExistence type="predicted"/>
<dbReference type="PANTHER" id="PTHR46648:SF1">
    <property type="entry name" value="ADENOSINE 5'-MONOPHOSPHORAMIDASE HNT1"/>
    <property type="match status" value="1"/>
</dbReference>
<feature type="short sequence motif" description="Histidine triad motif" evidence="2 3">
    <location>
        <begin position="115"/>
        <end position="119"/>
    </location>
</feature>
<dbReference type="PROSITE" id="PS51084">
    <property type="entry name" value="HIT_2"/>
    <property type="match status" value="1"/>
</dbReference>
<dbReference type="InterPro" id="IPR001310">
    <property type="entry name" value="Histidine_triad_HIT"/>
</dbReference>
<dbReference type="Gene3D" id="3.30.428.10">
    <property type="entry name" value="HIT-like"/>
    <property type="match status" value="1"/>
</dbReference>
<accession>A0A5C3M7N7</accession>
<evidence type="ECO:0000313" key="6">
    <source>
        <dbReference type="Proteomes" id="UP000308652"/>
    </source>
</evidence>
<feature type="active site" description="Tele-AMP-histidine intermediate" evidence="1">
    <location>
        <position position="117"/>
    </location>
</feature>
<dbReference type="AlphaFoldDB" id="A0A5C3M7N7"/>
<dbReference type="SUPFAM" id="SSF54197">
    <property type="entry name" value="HIT-like"/>
    <property type="match status" value="1"/>
</dbReference>
<protein>
    <submittedName>
        <fullName evidence="5">HIT-like protein</fullName>
    </submittedName>
</protein>
<name>A0A5C3M7N7_9AGAR</name>
<dbReference type="PANTHER" id="PTHR46648">
    <property type="entry name" value="HIT FAMILY PROTEIN 1"/>
    <property type="match status" value="1"/>
</dbReference>
<dbReference type="PRINTS" id="PR00332">
    <property type="entry name" value="HISTRIAD"/>
</dbReference>
<evidence type="ECO:0000256" key="1">
    <source>
        <dbReference type="PIRSR" id="PIRSR601310-1"/>
    </source>
</evidence>
<reference evidence="5 6" key="1">
    <citation type="journal article" date="2019" name="Nat. Ecol. Evol.">
        <title>Megaphylogeny resolves global patterns of mushroom evolution.</title>
        <authorList>
            <person name="Varga T."/>
            <person name="Krizsan K."/>
            <person name="Foldi C."/>
            <person name="Dima B."/>
            <person name="Sanchez-Garcia M."/>
            <person name="Sanchez-Ramirez S."/>
            <person name="Szollosi G.J."/>
            <person name="Szarkandi J.G."/>
            <person name="Papp V."/>
            <person name="Albert L."/>
            <person name="Andreopoulos W."/>
            <person name="Angelini C."/>
            <person name="Antonin V."/>
            <person name="Barry K.W."/>
            <person name="Bougher N.L."/>
            <person name="Buchanan P."/>
            <person name="Buyck B."/>
            <person name="Bense V."/>
            <person name="Catcheside P."/>
            <person name="Chovatia M."/>
            <person name="Cooper J."/>
            <person name="Damon W."/>
            <person name="Desjardin D."/>
            <person name="Finy P."/>
            <person name="Geml J."/>
            <person name="Haridas S."/>
            <person name="Hughes K."/>
            <person name="Justo A."/>
            <person name="Karasinski D."/>
            <person name="Kautmanova I."/>
            <person name="Kiss B."/>
            <person name="Kocsube S."/>
            <person name="Kotiranta H."/>
            <person name="LaButti K.M."/>
            <person name="Lechner B.E."/>
            <person name="Liimatainen K."/>
            <person name="Lipzen A."/>
            <person name="Lukacs Z."/>
            <person name="Mihaltcheva S."/>
            <person name="Morgado L.N."/>
            <person name="Niskanen T."/>
            <person name="Noordeloos M.E."/>
            <person name="Ohm R.A."/>
            <person name="Ortiz-Santana B."/>
            <person name="Ovrebo C."/>
            <person name="Racz N."/>
            <person name="Riley R."/>
            <person name="Savchenko A."/>
            <person name="Shiryaev A."/>
            <person name="Soop K."/>
            <person name="Spirin V."/>
            <person name="Szebenyi C."/>
            <person name="Tomsovsky M."/>
            <person name="Tulloss R.E."/>
            <person name="Uehling J."/>
            <person name="Grigoriev I.V."/>
            <person name="Vagvolgyi C."/>
            <person name="Papp T."/>
            <person name="Martin F.M."/>
            <person name="Miettinen O."/>
            <person name="Hibbett D.S."/>
            <person name="Nagy L.G."/>
        </authorList>
    </citation>
    <scope>NUCLEOTIDE SEQUENCE [LARGE SCALE GENOMIC DNA]</scope>
    <source>
        <strain evidence="5 6">CBS 166.37</strain>
    </source>
</reference>
<dbReference type="InterPro" id="IPR036265">
    <property type="entry name" value="HIT-like_sf"/>
</dbReference>
<dbReference type="GO" id="GO:0003824">
    <property type="term" value="F:catalytic activity"/>
    <property type="evidence" value="ECO:0007669"/>
    <property type="project" value="InterPro"/>
</dbReference>
<evidence type="ECO:0000256" key="3">
    <source>
        <dbReference type="PROSITE-ProRule" id="PRU00464"/>
    </source>
</evidence>
<evidence type="ECO:0000259" key="4">
    <source>
        <dbReference type="PROSITE" id="PS51084"/>
    </source>
</evidence>
<dbReference type="Pfam" id="PF01230">
    <property type="entry name" value="HIT"/>
    <property type="match status" value="1"/>
</dbReference>
<feature type="domain" description="HIT" evidence="4">
    <location>
        <begin position="25"/>
        <end position="131"/>
    </location>
</feature>
<keyword evidence="6" id="KW-1185">Reference proteome</keyword>